<dbReference type="PANTHER" id="PTHR45138:SF9">
    <property type="entry name" value="DIGUANYLATE CYCLASE DGCM-RELATED"/>
    <property type="match status" value="1"/>
</dbReference>
<keyword evidence="2" id="KW-0812">Transmembrane</keyword>
<keyword evidence="5" id="KW-1185">Reference proteome</keyword>
<sequence length="363" mass="38662">MSTSSLLRWLRADQYDWLTGYLATRGLIGHARALMTVITAVPTLCVIVMQISKDGPTGVASTFTWLAAAIGVGSTLLWIWRWPTRTQFRIFALSACSGLAVVSVLVPAPQAGLIYTYGLMIAGAFLALFQNITLMLYNFALVVCVAAVQSARLAAAGHPSLSVAMLGLVVLANIVVPLAIYIMGRALAGDLLQAEHDPLTGLYNRRAFLSKTIGMLMSRTDTDSEVVVALIDLDKFKHINDRYGHDAGDRALVHVARALLKAAGSRAIVSRSGGEEFLVLTTAPPDDPSALARQICDAISTCPAHVTASVGTATAPLDGSGEAEHEDFVRDLISAADTAMYKAKRSGGNQVRHYEPQEPGSPT</sequence>
<reference evidence="4 5" key="1">
    <citation type="submission" date="2022-11" db="EMBL/GenBank/DDBJ databases">
        <title>Mycobacterium sp. nov.</title>
        <authorList>
            <person name="Papic B."/>
            <person name="Spicic S."/>
            <person name="Duvnjak S."/>
        </authorList>
    </citation>
    <scope>NUCLEOTIDE SEQUENCE [LARGE SCALE GENOMIC DNA]</scope>
    <source>
        <strain evidence="4 5">CVI_P4</strain>
    </source>
</reference>
<keyword evidence="2" id="KW-0472">Membrane</keyword>
<dbReference type="InterPro" id="IPR029787">
    <property type="entry name" value="Nucleotide_cyclase"/>
</dbReference>
<feature type="domain" description="GGDEF" evidence="3">
    <location>
        <begin position="224"/>
        <end position="356"/>
    </location>
</feature>
<dbReference type="EMBL" id="JAPJDO010000055">
    <property type="protein sequence ID" value="MCX2941039.1"/>
    <property type="molecule type" value="Genomic_DNA"/>
</dbReference>
<dbReference type="InterPro" id="IPR043128">
    <property type="entry name" value="Rev_trsase/Diguanyl_cyclase"/>
</dbReference>
<dbReference type="InterPro" id="IPR000160">
    <property type="entry name" value="GGDEF_dom"/>
</dbReference>
<dbReference type="CDD" id="cd01949">
    <property type="entry name" value="GGDEF"/>
    <property type="match status" value="1"/>
</dbReference>
<evidence type="ECO:0000313" key="5">
    <source>
        <dbReference type="Proteomes" id="UP001300745"/>
    </source>
</evidence>
<dbReference type="Gene3D" id="3.30.70.270">
    <property type="match status" value="1"/>
</dbReference>
<name>A0ABT3SND7_9MYCO</name>
<protein>
    <submittedName>
        <fullName evidence="4">GGDEF domain-containing protein</fullName>
    </submittedName>
</protein>
<dbReference type="RefSeq" id="WP_266000913.1">
    <property type="nucleotide sequence ID" value="NZ_JAPJDN010000055.1"/>
</dbReference>
<dbReference type="SMART" id="SM00267">
    <property type="entry name" value="GGDEF"/>
    <property type="match status" value="1"/>
</dbReference>
<evidence type="ECO:0000259" key="3">
    <source>
        <dbReference type="PROSITE" id="PS50887"/>
    </source>
</evidence>
<dbReference type="InterPro" id="IPR050469">
    <property type="entry name" value="Diguanylate_Cyclase"/>
</dbReference>
<dbReference type="PANTHER" id="PTHR45138">
    <property type="entry name" value="REGULATORY COMPONENTS OF SENSORY TRANSDUCTION SYSTEM"/>
    <property type="match status" value="1"/>
</dbReference>
<dbReference type="Pfam" id="PF00990">
    <property type="entry name" value="GGDEF"/>
    <property type="match status" value="1"/>
</dbReference>
<dbReference type="SUPFAM" id="SSF55073">
    <property type="entry name" value="Nucleotide cyclase"/>
    <property type="match status" value="1"/>
</dbReference>
<evidence type="ECO:0000256" key="2">
    <source>
        <dbReference type="SAM" id="Phobius"/>
    </source>
</evidence>
<keyword evidence="2" id="KW-1133">Transmembrane helix</keyword>
<gene>
    <name evidence="4" type="ORF">ORI27_30560</name>
</gene>
<accession>A0ABT3SND7</accession>
<organism evidence="4 5">
    <name type="scientific">Mycobacterium pinniadriaticum</name>
    <dbReference type="NCBI Taxonomy" id="2994102"/>
    <lineage>
        <taxon>Bacteria</taxon>
        <taxon>Bacillati</taxon>
        <taxon>Actinomycetota</taxon>
        <taxon>Actinomycetes</taxon>
        <taxon>Mycobacteriales</taxon>
        <taxon>Mycobacteriaceae</taxon>
        <taxon>Mycobacterium</taxon>
    </lineage>
</organism>
<dbReference type="PROSITE" id="PS50887">
    <property type="entry name" value="GGDEF"/>
    <property type="match status" value="1"/>
</dbReference>
<proteinExistence type="predicted"/>
<feature type="transmembrane region" description="Helical" evidence="2">
    <location>
        <begin position="161"/>
        <end position="183"/>
    </location>
</feature>
<comment type="caution">
    <text evidence="4">The sequence shown here is derived from an EMBL/GenBank/DDBJ whole genome shotgun (WGS) entry which is preliminary data.</text>
</comment>
<evidence type="ECO:0000256" key="1">
    <source>
        <dbReference type="SAM" id="MobiDB-lite"/>
    </source>
</evidence>
<feature type="transmembrane region" description="Helical" evidence="2">
    <location>
        <begin position="136"/>
        <end position="155"/>
    </location>
</feature>
<feature type="region of interest" description="Disordered" evidence="1">
    <location>
        <begin position="344"/>
        <end position="363"/>
    </location>
</feature>
<dbReference type="NCBIfam" id="TIGR00254">
    <property type="entry name" value="GGDEF"/>
    <property type="match status" value="1"/>
</dbReference>
<feature type="transmembrane region" description="Helical" evidence="2">
    <location>
        <begin position="63"/>
        <end position="81"/>
    </location>
</feature>
<evidence type="ECO:0000313" key="4">
    <source>
        <dbReference type="EMBL" id="MCX2941039.1"/>
    </source>
</evidence>
<feature type="transmembrane region" description="Helical" evidence="2">
    <location>
        <begin position="88"/>
        <end position="106"/>
    </location>
</feature>
<feature type="transmembrane region" description="Helical" evidence="2">
    <location>
        <begin position="33"/>
        <end position="51"/>
    </location>
</feature>
<dbReference type="Proteomes" id="UP001300745">
    <property type="component" value="Unassembled WGS sequence"/>
</dbReference>